<accession>I7LVR3</accession>
<feature type="transmembrane region" description="Helical" evidence="10">
    <location>
        <begin position="21"/>
        <end position="44"/>
    </location>
</feature>
<keyword evidence="6" id="KW-0547">Nucleotide-binding</keyword>
<comment type="subcellular location">
    <subcellularLocation>
        <location evidence="1">Membrane</location>
        <topology evidence="1">Multi-pass membrane protein</topology>
    </subcellularLocation>
</comment>
<dbReference type="PANTHER" id="PTHR19229:SF36">
    <property type="entry name" value="ATP-BINDING CASSETTE SUB-FAMILY A MEMBER 2"/>
    <property type="match status" value="1"/>
</dbReference>
<gene>
    <name evidence="12" type="ORF">TTHERM_00138260</name>
</gene>
<keyword evidence="8 10" id="KW-1133">Transmembrane helix</keyword>
<dbReference type="KEGG" id="tet:TTHERM_00138260"/>
<evidence type="ECO:0000256" key="9">
    <source>
        <dbReference type="ARBA" id="ARBA00023136"/>
    </source>
</evidence>
<evidence type="ECO:0000259" key="11">
    <source>
        <dbReference type="PROSITE" id="PS50893"/>
    </source>
</evidence>
<evidence type="ECO:0000256" key="1">
    <source>
        <dbReference type="ARBA" id="ARBA00004141"/>
    </source>
</evidence>
<keyword evidence="13" id="KW-1185">Reference proteome</keyword>
<feature type="transmembrane region" description="Helical" evidence="10">
    <location>
        <begin position="1192"/>
        <end position="1212"/>
    </location>
</feature>
<dbReference type="GO" id="GO:0005524">
    <property type="term" value="F:ATP binding"/>
    <property type="evidence" value="ECO:0007669"/>
    <property type="project" value="UniProtKB-KW"/>
</dbReference>
<dbReference type="InterPro" id="IPR017871">
    <property type="entry name" value="ABC_transporter-like_CS"/>
</dbReference>
<dbReference type="EMBL" id="GG662639">
    <property type="protein sequence ID" value="EAR99563.1"/>
    <property type="molecule type" value="Genomic_DNA"/>
</dbReference>
<dbReference type="GO" id="GO:0016020">
    <property type="term" value="C:membrane"/>
    <property type="evidence" value="ECO:0007669"/>
    <property type="project" value="UniProtKB-SubCell"/>
</dbReference>
<dbReference type="OrthoDB" id="10255969at2759"/>
<evidence type="ECO:0000256" key="3">
    <source>
        <dbReference type="ARBA" id="ARBA00022448"/>
    </source>
</evidence>
<dbReference type="Pfam" id="PF00005">
    <property type="entry name" value="ABC_tran"/>
    <property type="match status" value="2"/>
</dbReference>
<dbReference type="GO" id="GO:0005319">
    <property type="term" value="F:lipid transporter activity"/>
    <property type="evidence" value="ECO:0007669"/>
    <property type="project" value="TreeGrafter"/>
</dbReference>
<keyword evidence="3" id="KW-0813">Transport</keyword>
<dbReference type="InterPro" id="IPR056264">
    <property type="entry name" value="R2_ABCA1-4-like"/>
</dbReference>
<dbReference type="InterPro" id="IPR003439">
    <property type="entry name" value="ABC_transporter-like_ATP-bd"/>
</dbReference>
<evidence type="ECO:0000313" key="13">
    <source>
        <dbReference type="Proteomes" id="UP000009168"/>
    </source>
</evidence>
<dbReference type="FunFam" id="3.40.50.300:FF:000335">
    <property type="entry name" value="ATP binding cassette subfamily A member 5"/>
    <property type="match status" value="1"/>
</dbReference>
<feature type="transmembrane region" description="Helical" evidence="10">
    <location>
        <begin position="1269"/>
        <end position="1289"/>
    </location>
</feature>
<feature type="transmembrane region" description="Helical" evidence="10">
    <location>
        <begin position="1158"/>
        <end position="1180"/>
    </location>
</feature>
<dbReference type="SMART" id="SM00382">
    <property type="entry name" value="AAA"/>
    <property type="match status" value="2"/>
</dbReference>
<dbReference type="InterPro" id="IPR003593">
    <property type="entry name" value="AAA+_ATPase"/>
</dbReference>
<dbReference type="eggNOG" id="KOG0059">
    <property type="taxonomic scope" value="Eukaryota"/>
</dbReference>
<feature type="transmembrane region" description="Helical" evidence="10">
    <location>
        <begin position="441"/>
        <end position="462"/>
    </location>
</feature>
<dbReference type="Gene3D" id="3.40.50.300">
    <property type="entry name" value="P-loop containing nucleotide triphosphate hydrolases"/>
    <property type="match status" value="2"/>
</dbReference>
<keyword evidence="4 10" id="KW-0812">Transmembrane</keyword>
<dbReference type="Pfam" id="PF12698">
    <property type="entry name" value="ABC2_membrane_3"/>
    <property type="match status" value="2"/>
</dbReference>
<dbReference type="CDD" id="cd03263">
    <property type="entry name" value="ABC_subfamily_A"/>
    <property type="match status" value="2"/>
</dbReference>
<feature type="transmembrane region" description="Helical" evidence="10">
    <location>
        <begin position="909"/>
        <end position="930"/>
    </location>
</feature>
<feature type="transmembrane region" description="Helical" evidence="10">
    <location>
        <begin position="335"/>
        <end position="356"/>
    </location>
</feature>
<dbReference type="GeneID" id="7839944"/>
<dbReference type="SUPFAM" id="SSF52540">
    <property type="entry name" value="P-loop containing nucleoside triphosphate hydrolases"/>
    <property type="match status" value="2"/>
</dbReference>
<dbReference type="InParanoid" id="I7LVR3"/>
<dbReference type="InterPro" id="IPR013525">
    <property type="entry name" value="ABC2_TM"/>
</dbReference>
<dbReference type="FunFam" id="3.40.50.300:FF:000298">
    <property type="entry name" value="ATP-binding cassette sub-family A member 12"/>
    <property type="match status" value="1"/>
</dbReference>
<protein>
    <submittedName>
        <fullName evidence="12">ABC transporter family protein</fullName>
    </submittedName>
</protein>
<dbReference type="PROSITE" id="PS50893">
    <property type="entry name" value="ABC_TRANSPORTER_2"/>
    <property type="match status" value="2"/>
</dbReference>
<organism evidence="12 13">
    <name type="scientific">Tetrahymena thermophila (strain SB210)</name>
    <dbReference type="NCBI Taxonomy" id="312017"/>
    <lineage>
        <taxon>Eukaryota</taxon>
        <taxon>Sar</taxon>
        <taxon>Alveolata</taxon>
        <taxon>Ciliophora</taxon>
        <taxon>Intramacronucleata</taxon>
        <taxon>Oligohymenophorea</taxon>
        <taxon>Hymenostomatida</taxon>
        <taxon>Tetrahymenina</taxon>
        <taxon>Tetrahymenidae</taxon>
        <taxon>Tetrahymena</taxon>
    </lineage>
</organism>
<feature type="domain" description="ABC transporter" evidence="11">
    <location>
        <begin position="1335"/>
        <end position="1572"/>
    </location>
</feature>
<evidence type="ECO:0000256" key="4">
    <source>
        <dbReference type="ARBA" id="ARBA00022692"/>
    </source>
</evidence>
<dbReference type="GO" id="GO:0016887">
    <property type="term" value="F:ATP hydrolysis activity"/>
    <property type="evidence" value="ECO:0007669"/>
    <property type="project" value="InterPro"/>
</dbReference>
<comment type="similarity">
    <text evidence="2">Belongs to the ABC transporter superfamily. ABCA family.</text>
</comment>
<name>I7LVR3_TETTS</name>
<dbReference type="InterPro" id="IPR026082">
    <property type="entry name" value="ABCA"/>
</dbReference>
<keyword evidence="9 10" id="KW-0472">Membrane</keyword>
<evidence type="ECO:0000256" key="6">
    <source>
        <dbReference type="ARBA" id="ARBA00022741"/>
    </source>
</evidence>
<evidence type="ECO:0000256" key="2">
    <source>
        <dbReference type="ARBA" id="ARBA00008869"/>
    </source>
</evidence>
<feature type="transmembrane region" description="Helical" evidence="10">
    <location>
        <begin position="1132"/>
        <end position="1151"/>
    </location>
</feature>
<dbReference type="PROSITE" id="PS00211">
    <property type="entry name" value="ABC_TRANSPORTER_1"/>
    <property type="match status" value="2"/>
</dbReference>
<sequence length="1776" mass="201960">MSKTTSHLKALLKKNWILWRRSWGCSCFEILLPVVLTFITMTILRSNVDRVDIPQQTYFDKPNVATYYPSIPTGQVDASGKAIKPPLVQCIGRTQGGNSFRNGYVALIPETGDLVDQVDHMLQNEFGYQTKRWPSVDALYNFVQEDGYRWEVCFGIELPAPVSGKYSYQLLFNNTGPPTHEDDEVPDTTRPDVYKYKTEMKDPLFDLWVDSGFLTLQHYIDNLILKKETGNPSAGITAKIYPIQSPSYTQDKIDEQLSNNFGPFMILPMILSFLRLVQSLLVEKEKKIREGMKIMGMQDSSFYLSYIIQYLITYTVISLLMAMVLKISIFKKSDYFFLFIWFWLFTISLIFQALFVQAFFTRSKIGTIISMIWFLLMYMADAFFQSADIKSRAQYTGGSFSTHCGIIRSSNLILVLEANMDGIGFSNDDYEINNFDVQTQILMNLLNIAVFAILAVYLDQVIPNEFGRKRKPLFFLDCFLKKNKVAISHEEIRQQRRQKDEEIQLEFNNQNNIEDVTQLLKDQENRNEVLKIRNLQKTFHGRGEPFKAVDKLNLTMYKDQIFVLLGHNGAGKTTTLSMLTGLLTMTGGWAEVNGMDIETQMEEIRTFMGVCPQHDILFDNLTVREHLYLYASFKGMTDSKLIKEEVEKFVDDVDLREKADVLSKNLSGGQRRRLSVAIAFIGGSQIVYLDEPTSGMDTSARRYIWDMLKQYRNDRIVILTTHFMDEADYLGDRIAIMGKGKLICCGSSEFLKDRFGVGYNLTIVKEDNTVDSAPIINFVKSINPSINVLSDVSAEITIQMKSETVNVFPTIFKGLDSQKSQFKIESYGISITTLEEVFLRVADLEHANKMAVSRLSQQVKEEQEEKEEEEVDNFDLNSVRIKSRFLIFCAHFRALCVKRFLYFRRDIRGLLCEVLLPILIVIVGLAITLINNIQSSPSLLIEPSIYDTPLNIIYSGIEDTGKMNTLFTHFNPHDWKATFYNAASKQDWDNQNFELRSVDRKGSYYINKIDNLNMQYAYETETQTISCSTPPLFINQMNNAILQLATGDNTKSISVTLNPFPLPKSVKGFQNTTQGIVAAFNFAIGLSLIPASLITLTVKEREEKSKHQQLVSGVSIISYWTSNYAVDMIKHLFPSCICICMVLAYDIDTFASGENLGAISILFILYGWGIIPFTYSFGFLFQSSGSAQVTGFFFNFLTGAVLPVLVMVLRIIKTTNSVALKLQWVFRILPSFCFGYGVTNMANKQLYATVVGSQTLAGTYDMDMAGGDIMCLAIEGAAYFLLVFIIEFFKDMKPISQIICPKRNQEIKYLNNNFDSDVQKEMDTVAKTDPKEYTVRVNNIRKVYYTDENDPKVAVDRVSFGIKEGDCFGLLGINGAGKTTTFKILAGEIQQSSGQAHIKGYDLRTQMSEAQKHIGYCPQFDALLENLTAREHLELYAAIKGIPYELREGLVAKKIKEMGLSEFEHKLAGTYSGGNKRKLSVAIAMLGNPPIVFLDEPSTGMDPEARRFMWNVISRISTKRKQSSIILTTHSMEEAEALCTRLTIMVNGAFKCLGTLTQIKNKFGQGYEVVVKTEIPKQMAEQLLKGINVSGQQKLTTMDEIQNILTKLGSPQLIKQFDLEGSAKTMFQNINKKKGVTAEQLAEYVCIENDGERIQNFIRTEFGKFSIIEHFSNLYRFKITNPSISIGKVFEQFEHNKRNLNIASYNVRQATIEQIFNNFAEGRYDHEEKQLQLETLNKEIPIYSLIDNKQNPQKEIDIEMGKTNKIRISPSNTKNH</sequence>
<evidence type="ECO:0000256" key="10">
    <source>
        <dbReference type="SAM" id="Phobius"/>
    </source>
</evidence>
<proteinExistence type="inferred from homology"/>
<feature type="transmembrane region" description="Helical" evidence="10">
    <location>
        <begin position="368"/>
        <end position="387"/>
    </location>
</feature>
<dbReference type="Pfam" id="PF23321">
    <property type="entry name" value="R1_ABCA1"/>
    <property type="match status" value="1"/>
</dbReference>
<keyword evidence="5" id="KW-0677">Repeat</keyword>
<dbReference type="RefSeq" id="XP_001019808.1">
    <property type="nucleotide sequence ID" value="XM_001019808.1"/>
</dbReference>
<dbReference type="PANTHER" id="PTHR19229">
    <property type="entry name" value="ATP-BINDING CASSETTE TRANSPORTER SUBFAMILY A ABCA"/>
    <property type="match status" value="1"/>
</dbReference>
<reference evidence="13" key="1">
    <citation type="journal article" date="2006" name="PLoS Biol.">
        <title>Macronuclear genome sequence of the ciliate Tetrahymena thermophila, a model eukaryote.</title>
        <authorList>
            <person name="Eisen J.A."/>
            <person name="Coyne R.S."/>
            <person name="Wu M."/>
            <person name="Wu D."/>
            <person name="Thiagarajan M."/>
            <person name="Wortman J.R."/>
            <person name="Badger J.H."/>
            <person name="Ren Q."/>
            <person name="Amedeo P."/>
            <person name="Jones K.M."/>
            <person name="Tallon L.J."/>
            <person name="Delcher A.L."/>
            <person name="Salzberg S.L."/>
            <person name="Silva J.C."/>
            <person name="Haas B.J."/>
            <person name="Majoros W.H."/>
            <person name="Farzad M."/>
            <person name="Carlton J.M."/>
            <person name="Smith R.K. Jr."/>
            <person name="Garg J."/>
            <person name="Pearlman R.E."/>
            <person name="Karrer K.M."/>
            <person name="Sun L."/>
            <person name="Manning G."/>
            <person name="Elde N.C."/>
            <person name="Turkewitz A.P."/>
            <person name="Asai D.J."/>
            <person name="Wilkes D.E."/>
            <person name="Wang Y."/>
            <person name="Cai H."/>
            <person name="Collins K."/>
            <person name="Stewart B.A."/>
            <person name="Lee S.R."/>
            <person name="Wilamowska K."/>
            <person name="Weinberg Z."/>
            <person name="Ruzzo W.L."/>
            <person name="Wloga D."/>
            <person name="Gaertig J."/>
            <person name="Frankel J."/>
            <person name="Tsao C.-C."/>
            <person name="Gorovsky M.A."/>
            <person name="Keeling P.J."/>
            <person name="Waller R.F."/>
            <person name="Patron N.J."/>
            <person name="Cherry J.M."/>
            <person name="Stover N.A."/>
            <person name="Krieger C.J."/>
            <person name="del Toro C."/>
            <person name="Ryder H.F."/>
            <person name="Williamson S.C."/>
            <person name="Barbeau R.A."/>
            <person name="Hamilton E.P."/>
            <person name="Orias E."/>
        </authorList>
    </citation>
    <scope>NUCLEOTIDE SEQUENCE [LARGE SCALE GENOMIC DNA]</scope>
    <source>
        <strain evidence="13">SB210</strain>
    </source>
</reference>
<dbReference type="InterPro" id="IPR027417">
    <property type="entry name" value="P-loop_NTPase"/>
</dbReference>
<dbReference type="GO" id="GO:0140359">
    <property type="term" value="F:ABC-type transporter activity"/>
    <property type="evidence" value="ECO:0007669"/>
    <property type="project" value="InterPro"/>
</dbReference>
<dbReference type="Proteomes" id="UP000009168">
    <property type="component" value="Unassembled WGS sequence"/>
</dbReference>
<feature type="transmembrane region" description="Helical" evidence="10">
    <location>
        <begin position="303"/>
        <end position="329"/>
    </location>
</feature>
<feature type="transmembrane region" description="Helical" evidence="10">
    <location>
        <begin position="1076"/>
        <end position="1098"/>
    </location>
</feature>
<feature type="domain" description="ABC transporter" evidence="11">
    <location>
        <begin position="530"/>
        <end position="764"/>
    </location>
</feature>
<dbReference type="OMA" id="IEAPEHH"/>
<keyword evidence="7" id="KW-0067">ATP-binding</keyword>
<evidence type="ECO:0000313" key="12">
    <source>
        <dbReference type="EMBL" id="EAR99563.1"/>
    </source>
</evidence>
<evidence type="ECO:0000256" key="8">
    <source>
        <dbReference type="ARBA" id="ARBA00022989"/>
    </source>
</evidence>
<evidence type="ECO:0000256" key="7">
    <source>
        <dbReference type="ARBA" id="ARBA00022840"/>
    </source>
</evidence>
<dbReference type="HOGENOM" id="CLU_000604_19_1_1"/>
<evidence type="ECO:0000256" key="5">
    <source>
        <dbReference type="ARBA" id="ARBA00022737"/>
    </source>
</evidence>